<sequence length="626" mass="65477">MVGGRRMVRAQFPNANPETDRFPLGYYSGPLHWQREGPSGASAEVKVTTPARTGTEWGAYSMGRGGALARFEGSGEQCFWSSSPPAKVTVQSPAPGWTPRKWESVTGGVASALHGAMWGGWSFGLAEQAAGSDGLTLGFGRGGFQEARGWASGRGLFVENIQAELDAPGEWFCSLGPGAANATLFLVPWSNSSSDDPRKDAQVVAATLPNVLRVEGSAVGSAAAAPPGDGASWSSSGRELVRNFALVNVTVGATAATYMHAYEGSMSGGDWSVHRGAAVVLDGVQDCRVDLCTFWRSGGNALLLSGRNVRTVVSRTEVGYAGDSAIVIAGRASLVDAGSQPDVPVNTTVDGCFVHDTGVYGKQTAAVASILAIGTTVQRSVAFEGPRQGVVFMDGLGGGHRVQSVSMWRQMLETQDGGVVYQWDRLPILSRSFQGVAVQHREAVVQDSILRCDAGCVWPVDWDDGSNGWTMQNVVSMYGGAKNFQGHSKTVTGSLLVYVNYAAANGFCLISDGAEPGLSGYNETFANNTCISDGQALIQYGACKPSDPLSAPMTHTSGNQYFVGVDPDKAQVCCGRCNAQGTDHWSFSQYQNATGRGAGSSLSGAVPKPAAIAQKARAMLGLPSPA</sequence>
<dbReference type="OrthoDB" id="5949092at2759"/>
<gene>
    <name evidence="1" type="ORF">FNF27_07704</name>
</gene>
<evidence type="ECO:0008006" key="3">
    <source>
        <dbReference type="Google" id="ProtNLM"/>
    </source>
</evidence>
<dbReference type="Proteomes" id="UP000322899">
    <property type="component" value="Unassembled WGS sequence"/>
</dbReference>
<evidence type="ECO:0000313" key="2">
    <source>
        <dbReference type="Proteomes" id="UP000322899"/>
    </source>
</evidence>
<dbReference type="PANTHER" id="PTHR36453:SF1">
    <property type="entry name" value="RIGHT HANDED BETA HELIX DOMAIN-CONTAINING PROTEIN"/>
    <property type="match status" value="1"/>
</dbReference>
<reference evidence="1 2" key="1">
    <citation type="submission" date="2019-07" db="EMBL/GenBank/DDBJ databases">
        <title>Genomes of Cafeteria roenbergensis.</title>
        <authorList>
            <person name="Fischer M.G."/>
            <person name="Hackl T."/>
            <person name="Roman M."/>
        </authorList>
    </citation>
    <scope>NUCLEOTIDE SEQUENCE [LARGE SCALE GENOMIC DNA]</scope>
    <source>
        <strain evidence="1 2">E4-10P</strain>
    </source>
</reference>
<evidence type="ECO:0000313" key="1">
    <source>
        <dbReference type="EMBL" id="KAA0165012.1"/>
    </source>
</evidence>
<name>A0A5A8DI50_CAFRO</name>
<dbReference type="PANTHER" id="PTHR36453">
    <property type="entry name" value="SECRETED PROTEIN-RELATED"/>
    <property type="match status" value="1"/>
</dbReference>
<comment type="caution">
    <text evidence="1">The sequence shown here is derived from an EMBL/GenBank/DDBJ whole genome shotgun (WGS) entry which is preliminary data.</text>
</comment>
<organism evidence="1 2">
    <name type="scientific">Cafeteria roenbergensis</name>
    <name type="common">Marine flagellate</name>
    <dbReference type="NCBI Taxonomy" id="33653"/>
    <lineage>
        <taxon>Eukaryota</taxon>
        <taxon>Sar</taxon>
        <taxon>Stramenopiles</taxon>
        <taxon>Bigyra</taxon>
        <taxon>Opalozoa</taxon>
        <taxon>Bicosoecida</taxon>
        <taxon>Cafeteriaceae</taxon>
        <taxon>Cafeteria</taxon>
    </lineage>
</organism>
<dbReference type="EMBL" id="VLTO01000097">
    <property type="protein sequence ID" value="KAA0165012.1"/>
    <property type="molecule type" value="Genomic_DNA"/>
</dbReference>
<protein>
    <recommendedName>
        <fullName evidence="3">Right handed beta helix domain-containing protein</fullName>
    </recommendedName>
</protein>
<dbReference type="SUPFAM" id="SSF51126">
    <property type="entry name" value="Pectin lyase-like"/>
    <property type="match status" value="1"/>
</dbReference>
<proteinExistence type="predicted"/>
<dbReference type="InterPro" id="IPR011050">
    <property type="entry name" value="Pectin_lyase_fold/virulence"/>
</dbReference>
<dbReference type="AlphaFoldDB" id="A0A5A8DI50"/>
<accession>A0A5A8DI50</accession>